<dbReference type="AlphaFoldDB" id="K7RV61"/>
<evidence type="ECO:0000313" key="3">
    <source>
        <dbReference type="Proteomes" id="UP000000214"/>
    </source>
</evidence>
<dbReference type="PANTHER" id="PTHR30522:SF0">
    <property type="entry name" value="NUCLEOSIDE TRIPHOSPHATE PYROPHOSPHOHYDROLASE"/>
    <property type="match status" value="1"/>
</dbReference>
<dbReference type="PANTHER" id="PTHR30522">
    <property type="entry name" value="NUCLEOSIDE TRIPHOSPHATE PYROPHOSPHOHYDROLASE"/>
    <property type="match status" value="1"/>
</dbReference>
<dbReference type="HOGENOM" id="CLU_038356_0_2_11"/>
<dbReference type="GO" id="GO:0047429">
    <property type="term" value="F:nucleoside triphosphate diphosphatase activity"/>
    <property type="evidence" value="ECO:0007669"/>
    <property type="project" value="UniProtKB-EC"/>
</dbReference>
<evidence type="ECO:0000313" key="2">
    <source>
        <dbReference type="EMBL" id="AFV88833.1"/>
    </source>
</evidence>
<dbReference type="GO" id="GO:0046047">
    <property type="term" value="P:TTP catabolic process"/>
    <property type="evidence" value="ECO:0007669"/>
    <property type="project" value="TreeGrafter"/>
</dbReference>
<keyword evidence="2" id="KW-0378">Hydrolase</keyword>
<gene>
    <name evidence="2" type="ordered locus">PACID_09990</name>
</gene>
<dbReference type="GO" id="GO:0046061">
    <property type="term" value="P:dATP catabolic process"/>
    <property type="evidence" value="ECO:0007669"/>
    <property type="project" value="TreeGrafter"/>
</dbReference>
<dbReference type="GO" id="GO:0046052">
    <property type="term" value="P:UTP catabolic process"/>
    <property type="evidence" value="ECO:0007669"/>
    <property type="project" value="TreeGrafter"/>
</dbReference>
<dbReference type="eggNOG" id="COG3956">
    <property type="taxonomic scope" value="Bacteria"/>
</dbReference>
<feature type="domain" description="NTP pyrophosphohydrolase MazG-like" evidence="1">
    <location>
        <begin position="28"/>
        <end position="101"/>
    </location>
</feature>
<dbReference type="STRING" id="1171373.PACID_09990"/>
<dbReference type="GO" id="GO:0046081">
    <property type="term" value="P:dUTP catabolic process"/>
    <property type="evidence" value="ECO:0007669"/>
    <property type="project" value="TreeGrafter"/>
</dbReference>
<dbReference type="CDD" id="cd11528">
    <property type="entry name" value="NTP-PPase_MazG_Nterm"/>
    <property type="match status" value="1"/>
</dbReference>
<dbReference type="SUPFAM" id="SSF101386">
    <property type="entry name" value="all-alpha NTP pyrophosphatases"/>
    <property type="match status" value="1"/>
</dbReference>
<evidence type="ECO:0000259" key="1">
    <source>
        <dbReference type="Pfam" id="PF03819"/>
    </source>
</evidence>
<dbReference type="Gene3D" id="1.10.287.1080">
    <property type="entry name" value="MazG-like"/>
    <property type="match status" value="2"/>
</dbReference>
<proteinExistence type="predicted"/>
<sequence>MARPRADLDDLVEIMEVLRDRCPWDARQTQESLITYLIEETGEVVDAVEAGTDDDQVEELGDLLLQVVFHARIAEQQGRFDIHDVAGGIVDKLRRRHPHVFAGAEVPDDMDVTWEARKAAEKGRTSSLEGIAESLSALARAVKVVARVRKHRVPLELAAEPIGAEEVGDQILALVERAHANGIDADQATRQAVRRLESRVRAAERADVDGCATGEPES</sequence>
<dbReference type="GO" id="GO:0046076">
    <property type="term" value="P:dTTP catabolic process"/>
    <property type="evidence" value="ECO:0007669"/>
    <property type="project" value="TreeGrafter"/>
</dbReference>
<dbReference type="GO" id="GO:0006950">
    <property type="term" value="P:response to stress"/>
    <property type="evidence" value="ECO:0007669"/>
    <property type="project" value="UniProtKB-ARBA"/>
</dbReference>
<dbReference type="PATRIC" id="fig|1171373.8.peg.1007"/>
<dbReference type="Pfam" id="PF03819">
    <property type="entry name" value="MazG"/>
    <property type="match status" value="1"/>
</dbReference>
<dbReference type="Proteomes" id="UP000000214">
    <property type="component" value="Chromosome"/>
</dbReference>
<dbReference type="InterPro" id="IPR011551">
    <property type="entry name" value="NTP_PyrPHydrolase_MazG"/>
</dbReference>
<dbReference type="KEGG" id="pbo:PACID_09990"/>
<reference evidence="2 3" key="1">
    <citation type="journal article" date="2012" name="BMC Genomics">
        <title>The genome sequence of Propionibacterium acidipropionici provides insights into its biotechnological and industrial potential.</title>
        <authorList>
            <person name="Parizzi L.P."/>
            <person name="Grassi M.C."/>
            <person name="Llerena L.A."/>
            <person name="Carazzolle M.F."/>
            <person name="Queiroz V.L."/>
            <person name="Lunardi I."/>
            <person name="Zeidler A.F."/>
            <person name="Teixeira P.J."/>
            <person name="Mieczkowski P."/>
            <person name="Rincones J."/>
            <person name="Pereira G.A."/>
        </authorList>
    </citation>
    <scope>NUCLEOTIDE SEQUENCE [LARGE SCALE GENOMIC DNA]</scope>
    <source>
        <strain evidence="3">ATCC 4875 / DSM 20272 / JCM 6432 / NBRC 12425 / NCIMB 8070</strain>
    </source>
</reference>
<dbReference type="FunFam" id="1.10.287.1080:FF:000001">
    <property type="entry name" value="Nucleoside triphosphate pyrophosphohydrolase"/>
    <property type="match status" value="1"/>
</dbReference>
<dbReference type="GO" id="GO:0006203">
    <property type="term" value="P:dGTP catabolic process"/>
    <property type="evidence" value="ECO:0007669"/>
    <property type="project" value="TreeGrafter"/>
</dbReference>
<accession>K7RV61</accession>
<protein>
    <submittedName>
        <fullName evidence="2">MazG family protein</fullName>
        <ecNumber evidence="2">3.6.1.9</ecNumber>
    </submittedName>
</protein>
<dbReference type="InterPro" id="IPR048015">
    <property type="entry name" value="NTP-PPase_MazG-like_N"/>
</dbReference>
<dbReference type="InterPro" id="IPR004518">
    <property type="entry name" value="MazG-like_dom"/>
</dbReference>
<dbReference type="EC" id="3.6.1.9" evidence="2"/>
<dbReference type="EMBL" id="CP003493">
    <property type="protein sequence ID" value="AFV88833.1"/>
    <property type="molecule type" value="Genomic_DNA"/>
</dbReference>
<name>K7RV61_ACIA4</name>
<organism evidence="2 3">
    <name type="scientific">Acidipropionibacterium acidipropionici (strain ATCC 4875 / DSM 20272 / JCM 6432 / NBRC 12425 / NCIMB 8070 / 4)</name>
    <name type="common">Propionibacterium acidipropionici</name>
    <dbReference type="NCBI Taxonomy" id="1171373"/>
    <lineage>
        <taxon>Bacteria</taxon>
        <taxon>Bacillati</taxon>
        <taxon>Actinomycetota</taxon>
        <taxon>Actinomycetes</taxon>
        <taxon>Propionibacteriales</taxon>
        <taxon>Propionibacteriaceae</taxon>
        <taxon>Acidipropionibacterium</taxon>
    </lineage>
</organism>